<dbReference type="OrthoDB" id="5336600at2759"/>
<dbReference type="InterPro" id="IPR018130">
    <property type="entry name" value="Ribosomal_uS2_CS"/>
</dbReference>
<evidence type="ECO:0000256" key="3">
    <source>
        <dbReference type="SAM" id="Phobius"/>
    </source>
</evidence>
<dbReference type="Proteomes" id="UP000469558">
    <property type="component" value="Unassembled WGS sequence"/>
</dbReference>
<dbReference type="SUPFAM" id="SSF51735">
    <property type="entry name" value="NAD(P)-binding Rossmann-fold domains"/>
    <property type="match status" value="1"/>
</dbReference>
<dbReference type="GO" id="GO:0006412">
    <property type="term" value="P:translation"/>
    <property type="evidence" value="ECO:0007669"/>
    <property type="project" value="InterPro"/>
</dbReference>
<dbReference type="GO" id="GO:0003735">
    <property type="term" value="F:structural constituent of ribosome"/>
    <property type="evidence" value="ECO:0007669"/>
    <property type="project" value="InterPro"/>
</dbReference>
<sequence>MSGTSPIILILGAGAHIGLPVARMFAAKSYKVALAARSLKESDSTEDQLNITCDFSDPENVVHAFTRVKKELGIPSVVLYNAGSLTFAKEPFEISLDAKNRDMAINHTSAFVAAQQAVLGFAELPAHAAKTFLFTGNILNVKVLSGFMGQGTGKSASAHMIAQAAEAYKDRGYKFAIPIALFRFYYVDERKADGSAKYKVDGEAHGKHFLELAEASTQGPWLQTFVKDVGYQDFSSLYKL</sequence>
<dbReference type="InterPro" id="IPR036291">
    <property type="entry name" value="NAD(P)-bd_dom_sf"/>
</dbReference>
<keyword evidence="3" id="KW-0812">Transmembrane</keyword>
<evidence type="ECO:0000256" key="1">
    <source>
        <dbReference type="ARBA" id="ARBA00006484"/>
    </source>
</evidence>
<dbReference type="Gene3D" id="3.40.50.720">
    <property type="entry name" value="NAD(P)-binding Rossmann-like Domain"/>
    <property type="match status" value="1"/>
</dbReference>
<comment type="similarity">
    <text evidence="1">Belongs to the short-chain dehydrogenases/reductases (SDR) family.</text>
</comment>
<feature type="transmembrane region" description="Helical" evidence="3">
    <location>
        <begin position="6"/>
        <end position="26"/>
    </location>
</feature>
<keyword evidence="3" id="KW-0472">Membrane</keyword>
<dbReference type="InterPro" id="IPR002347">
    <property type="entry name" value="SDR_fam"/>
</dbReference>
<keyword evidence="2" id="KW-0560">Oxidoreductase</keyword>
<proteinExistence type="inferred from homology"/>
<evidence type="ECO:0000313" key="4">
    <source>
        <dbReference type="EMBL" id="TVY73263.1"/>
    </source>
</evidence>
<dbReference type="Pfam" id="PF00106">
    <property type="entry name" value="adh_short"/>
    <property type="match status" value="1"/>
</dbReference>
<keyword evidence="5" id="KW-1185">Reference proteome</keyword>
<dbReference type="PANTHER" id="PTHR43669">
    <property type="entry name" value="5-KETO-D-GLUCONATE 5-REDUCTASE"/>
    <property type="match status" value="1"/>
</dbReference>
<accession>A0A8T9C526</accession>
<organism evidence="4 5">
    <name type="scientific">Lachnellula suecica</name>
    <dbReference type="NCBI Taxonomy" id="602035"/>
    <lineage>
        <taxon>Eukaryota</taxon>
        <taxon>Fungi</taxon>
        <taxon>Dikarya</taxon>
        <taxon>Ascomycota</taxon>
        <taxon>Pezizomycotina</taxon>
        <taxon>Leotiomycetes</taxon>
        <taxon>Helotiales</taxon>
        <taxon>Lachnaceae</taxon>
        <taxon>Lachnellula</taxon>
    </lineage>
</organism>
<dbReference type="AlphaFoldDB" id="A0A8T9C526"/>
<dbReference type="GO" id="GO:0005840">
    <property type="term" value="C:ribosome"/>
    <property type="evidence" value="ECO:0007669"/>
    <property type="project" value="InterPro"/>
</dbReference>
<comment type="caution">
    <text evidence="4">The sequence shown here is derived from an EMBL/GenBank/DDBJ whole genome shotgun (WGS) entry which is preliminary data.</text>
</comment>
<dbReference type="EMBL" id="QGMK01001134">
    <property type="protein sequence ID" value="TVY73263.1"/>
    <property type="molecule type" value="Genomic_DNA"/>
</dbReference>
<protein>
    <submittedName>
        <fullName evidence="4">3-oxoacyl-[acyl-carrier-protein] reductase FabG</fullName>
    </submittedName>
</protein>
<dbReference type="GO" id="GO:0016491">
    <property type="term" value="F:oxidoreductase activity"/>
    <property type="evidence" value="ECO:0007669"/>
    <property type="project" value="UniProtKB-KW"/>
</dbReference>
<dbReference type="PANTHER" id="PTHR43669:SF4">
    <property type="entry name" value="SHORT-CHAIN DEHYDROGENASE"/>
    <property type="match status" value="1"/>
</dbReference>
<gene>
    <name evidence="4" type="primary">fabG_9</name>
    <name evidence="4" type="ORF">LSUE1_G005768</name>
</gene>
<dbReference type="PROSITE" id="PS00962">
    <property type="entry name" value="RIBOSOMAL_S2_1"/>
    <property type="match status" value="1"/>
</dbReference>
<name>A0A8T9C526_9HELO</name>
<evidence type="ECO:0000313" key="5">
    <source>
        <dbReference type="Proteomes" id="UP000469558"/>
    </source>
</evidence>
<keyword evidence="3" id="KW-1133">Transmembrane helix</keyword>
<evidence type="ECO:0000256" key="2">
    <source>
        <dbReference type="ARBA" id="ARBA00023002"/>
    </source>
</evidence>
<reference evidence="4 5" key="1">
    <citation type="submission" date="2018-05" db="EMBL/GenBank/DDBJ databases">
        <title>Genome sequencing and assembly of the regulated plant pathogen Lachnellula willkommii and related sister species for the development of diagnostic species identification markers.</title>
        <authorList>
            <person name="Giroux E."/>
            <person name="Bilodeau G."/>
        </authorList>
    </citation>
    <scope>NUCLEOTIDE SEQUENCE [LARGE SCALE GENOMIC DNA]</scope>
    <source>
        <strain evidence="4 5">CBS 268.59</strain>
    </source>
</reference>